<dbReference type="Proteomes" id="UP001163255">
    <property type="component" value="Chromosome"/>
</dbReference>
<sequence>MPVEVTPSKNKQNKRVYRVRIRVRKGDFQRSQTQTFNDKRQGLSWGNRKEEEFLNEYEQIQSGRPPKPKDSNLTLSEYLQKLLDYMEILPESDRFRSADLSCLRKWQKTPLADIKSPNLSGQDLINFFERRIREQRISPATNHSDMCVLVKALKWHRRLNIPFNNFITDELRQDMWDLGLTGKSRHKDIRPTEQQVLTLYRHFRPPCGAA</sequence>
<proteinExistence type="predicted"/>
<gene>
    <name evidence="1" type="ORF">NX720_06525</name>
</gene>
<reference evidence="1" key="1">
    <citation type="submission" date="2022-10" db="EMBL/GenBank/DDBJ databases">
        <title>Completed Genome Sequence of two octocoral isolated bacterium, Endozoicomonas euniceicola EF212T and Endozoicomonas gorgoniicola PS125T.</title>
        <authorList>
            <person name="Chiou Y.-J."/>
            <person name="Chen Y.-H."/>
        </authorList>
    </citation>
    <scope>NUCLEOTIDE SEQUENCE</scope>
    <source>
        <strain evidence="1">EF212</strain>
    </source>
</reference>
<evidence type="ECO:0008006" key="3">
    <source>
        <dbReference type="Google" id="ProtNLM"/>
    </source>
</evidence>
<evidence type="ECO:0000313" key="2">
    <source>
        <dbReference type="Proteomes" id="UP001163255"/>
    </source>
</evidence>
<accession>A0ABY6GY07</accession>
<organism evidence="1 2">
    <name type="scientific">Endozoicomonas euniceicola</name>
    <dbReference type="NCBI Taxonomy" id="1234143"/>
    <lineage>
        <taxon>Bacteria</taxon>
        <taxon>Pseudomonadati</taxon>
        <taxon>Pseudomonadota</taxon>
        <taxon>Gammaproteobacteria</taxon>
        <taxon>Oceanospirillales</taxon>
        <taxon>Endozoicomonadaceae</taxon>
        <taxon>Endozoicomonas</taxon>
    </lineage>
</organism>
<dbReference type="RefSeq" id="WP_262600184.1">
    <property type="nucleotide sequence ID" value="NZ_CP103300.1"/>
</dbReference>
<name>A0ABY6GY07_9GAMM</name>
<dbReference type="EMBL" id="CP103300">
    <property type="protein sequence ID" value="UYM17565.1"/>
    <property type="molecule type" value="Genomic_DNA"/>
</dbReference>
<keyword evidence="2" id="KW-1185">Reference proteome</keyword>
<protein>
    <recommendedName>
        <fullName evidence="3">Core-binding (CB) domain-containing protein</fullName>
    </recommendedName>
</protein>
<evidence type="ECO:0000313" key="1">
    <source>
        <dbReference type="EMBL" id="UYM17565.1"/>
    </source>
</evidence>